<dbReference type="GO" id="GO:0008270">
    <property type="term" value="F:zinc ion binding"/>
    <property type="evidence" value="ECO:0007669"/>
    <property type="project" value="InterPro"/>
</dbReference>
<keyword evidence="5" id="KW-0560">Oxidoreductase</keyword>
<dbReference type="Pfam" id="PF02900">
    <property type="entry name" value="LigB"/>
    <property type="match status" value="1"/>
</dbReference>
<dbReference type="PANTHER" id="PTHR30096:SF0">
    <property type="entry name" value="4,5-DOPA DIOXYGENASE EXTRADIOL-LIKE PROTEIN"/>
    <property type="match status" value="1"/>
</dbReference>
<evidence type="ECO:0000256" key="4">
    <source>
        <dbReference type="ARBA" id="ARBA00022833"/>
    </source>
</evidence>
<dbReference type="EMBL" id="CP119962">
    <property type="protein sequence ID" value="WFD39856.1"/>
    <property type="molecule type" value="Genomic_DNA"/>
</dbReference>
<evidence type="ECO:0000256" key="3">
    <source>
        <dbReference type="ARBA" id="ARBA00022723"/>
    </source>
</evidence>
<dbReference type="CDD" id="cd07363">
    <property type="entry name" value="45_DOPA_Dioxygenase"/>
    <property type="match status" value="1"/>
</dbReference>
<dbReference type="GO" id="GO:0008198">
    <property type="term" value="F:ferrous iron binding"/>
    <property type="evidence" value="ECO:0007669"/>
    <property type="project" value="InterPro"/>
</dbReference>
<proteinExistence type="inferred from homology"/>
<organism evidence="7 8">
    <name type="scientific">Malassezia japonica</name>
    <dbReference type="NCBI Taxonomy" id="223818"/>
    <lineage>
        <taxon>Eukaryota</taxon>
        <taxon>Fungi</taxon>
        <taxon>Dikarya</taxon>
        <taxon>Basidiomycota</taxon>
        <taxon>Ustilaginomycotina</taxon>
        <taxon>Malasseziomycetes</taxon>
        <taxon>Malasseziales</taxon>
        <taxon>Malasseziaceae</taxon>
        <taxon>Malassezia</taxon>
    </lineage>
</organism>
<evidence type="ECO:0000256" key="1">
    <source>
        <dbReference type="ARBA" id="ARBA00001947"/>
    </source>
</evidence>
<dbReference type="InterPro" id="IPR014436">
    <property type="entry name" value="Extradiol_dOase_DODA"/>
</dbReference>
<dbReference type="GeneID" id="85226488"/>
<evidence type="ECO:0000259" key="6">
    <source>
        <dbReference type="Pfam" id="PF02900"/>
    </source>
</evidence>
<evidence type="ECO:0000313" key="8">
    <source>
        <dbReference type="Proteomes" id="UP001217754"/>
    </source>
</evidence>
<dbReference type="PANTHER" id="PTHR30096">
    <property type="entry name" value="4,5-DOPA DIOXYGENASE EXTRADIOL-LIKE PROTEIN"/>
    <property type="match status" value="1"/>
</dbReference>
<evidence type="ECO:0000256" key="5">
    <source>
        <dbReference type="ARBA" id="ARBA00023002"/>
    </source>
</evidence>
<gene>
    <name evidence="7" type="ORF">MJAP1_002837</name>
</gene>
<reference evidence="7" key="1">
    <citation type="submission" date="2023-03" db="EMBL/GenBank/DDBJ databases">
        <title>Mating type loci evolution in Malassezia.</title>
        <authorList>
            <person name="Coelho M.A."/>
        </authorList>
    </citation>
    <scope>NUCLEOTIDE SEQUENCE</scope>
    <source>
        <strain evidence="7">CBS 9431</strain>
    </source>
</reference>
<keyword evidence="4" id="KW-0862">Zinc</keyword>
<dbReference type="Proteomes" id="UP001217754">
    <property type="component" value="Chromosome 5"/>
</dbReference>
<comment type="similarity">
    <text evidence="2">Belongs to the DODA-type extradiol aromatic ring-opening dioxygenase family.</text>
</comment>
<keyword evidence="3" id="KW-0479">Metal-binding</keyword>
<dbReference type="InterPro" id="IPR004183">
    <property type="entry name" value="Xdiol_dOase_suB"/>
</dbReference>
<evidence type="ECO:0000256" key="2">
    <source>
        <dbReference type="ARBA" id="ARBA00007581"/>
    </source>
</evidence>
<dbReference type="Gene3D" id="3.40.830.10">
    <property type="entry name" value="LigB-like"/>
    <property type="match status" value="1"/>
</dbReference>
<dbReference type="GO" id="GO:0016702">
    <property type="term" value="F:oxidoreductase activity, acting on single donors with incorporation of molecular oxygen, incorporation of two atoms of oxygen"/>
    <property type="evidence" value="ECO:0007669"/>
    <property type="project" value="UniProtKB-ARBA"/>
</dbReference>
<dbReference type="AlphaFoldDB" id="A0AAF0JGD3"/>
<dbReference type="RefSeq" id="XP_060122753.1">
    <property type="nucleotide sequence ID" value="XM_060266770.1"/>
</dbReference>
<feature type="domain" description="Extradiol ring-cleavage dioxygenase class III enzyme subunit B" evidence="6">
    <location>
        <begin position="33"/>
        <end position="261"/>
    </location>
</feature>
<name>A0AAF0JGD3_9BASI</name>
<comment type="cofactor">
    <cofactor evidence="1">
        <name>Zn(2+)</name>
        <dbReference type="ChEBI" id="CHEBI:29105"/>
    </cofactor>
</comment>
<keyword evidence="8" id="KW-1185">Reference proteome</keyword>
<sequence length="280" mass="31159">MTTLRAPVISVTHGGGPMPLLGAPTQKQLAHSMRTRVPQILRTAEGSDVSKRPSAIVLVTAHWETKNVHISSNKKHSLLFDYYGFPPESYKYTYDAPGSPELAQKVQELLKKKHIPSELDDKRGWDHGVFVPMLLIHPKADIPIVQVSVLASQDPAELYALGEALAPLRDANVAIVGSGSASFHNIRLMISGSQGDVMSEQRQRHWNQQVDTAVMQPDSAKRRAALLQWRNWDFAYEAHPRNGSEHFSPLVVCAGAAGDEAGKAWSDPFAEWEMRTYYWD</sequence>
<protein>
    <recommendedName>
        <fullName evidence="6">Extradiol ring-cleavage dioxygenase class III enzyme subunit B domain-containing protein</fullName>
    </recommendedName>
</protein>
<dbReference type="SUPFAM" id="SSF53213">
    <property type="entry name" value="LigB-like"/>
    <property type="match status" value="1"/>
</dbReference>
<accession>A0AAF0JGD3</accession>
<evidence type="ECO:0000313" key="7">
    <source>
        <dbReference type="EMBL" id="WFD39856.1"/>
    </source>
</evidence>
<dbReference type="PIRSF" id="PIRSF006157">
    <property type="entry name" value="Doxgns_DODA"/>
    <property type="match status" value="1"/>
</dbReference>